<accession>A0ABR3EMI4</accession>
<dbReference type="Pfam" id="PF05699">
    <property type="entry name" value="Dimer_Tnp_hAT"/>
    <property type="match status" value="1"/>
</dbReference>
<name>A0ABR3EMI4_9AGAR</name>
<evidence type="ECO:0000256" key="5">
    <source>
        <dbReference type="ARBA" id="ARBA00023242"/>
    </source>
</evidence>
<protein>
    <recommendedName>
        <fullName evidence="7">HAT C-terminal dimerisation domain-containing protein</fullName>
    </recommendedName>
</protein>
<dbReference type="InterPro" id="IPR012337">
    <property type="entry name" value="RNaseH-like_sf"/>
</dbReference>
<keyword evidence="4" id="KW-0862">Zinc</keyword>
<comment type="subcellular location">
    <subcellularLocation>
        <location evidence="1">Nucleus</location>
    </subcellularLocation>
</comment>
<feature type="compositionally biased region" description="Low complexity" evidence="6">
    <location>
        <begin position="378"/>
        <end position="389"/>
    </location>
</feature>
<dbReference type="Proteomes" id="UP001465976">
    <property type="component" value="Unassembled WGS sequence"/>
</dbReference>
<evidence type="ECO:0000256" key="2">
    <source>
        <dbReference type="ARBA" id="ARBA00022723"/>
    </source>
</evidence>
<keyword evidence="2" id="KW-0479">Metal-binding</keyword>
<sequence length="446" mass="49986">MTGKAKSGNVLFELIKEDFEYAREVYSVCVIAVCTDNGPDGKKACRLITEQFPHIATTVCWAHHTNLTVGDYLKLKRPFMDSIAVTFEIIKRFNNHQRALDLFKHSQLSLGAPAALSLFLPVLTRWTAHFCSIGRLQKVEQLLWGCATQFDRQIAAAAGDKPDQLQKGKDIVSSINNNNFWHDLSWFDHILLTLANLYWVFRNLSLDDPEDKAVMHGVHRSLELRWKCTDQEIAILAKALIDLVAFWELIHGTGVTQIQFVKLAIHILSIVPNSASMESTFSTFGNMHTKLRNCSNPDTIHKQTAVCMVRHQVHDAAGKIPSRKKHCFTLAGDSNNDELSAPFDPSSSFPSRSLVQDAEENELDHIDDGDNENTVPASQSSTSDTSSLSISVTNTVTLPRYIPIPLSELFLYPTPDVPADDLEFYWKGGIQSIETQIQEMDSQESL</sequence>
<evidence type="ECO:0000313" key="8">
    <source>
        <dbReference type="EMBL" id="KAL0564096.1"/>
    </source>
</evidence>
<keyword evidence="3" id="KW-0863">Zinc-finger</keyword>
<dbReference type="SUPFAM" id="SSF53098">
    <property type="entry name" value="Ribonuclease H-like"/>
    <property type="match status" value="1"/>
</dbReference>
<proteinExistence type="predicted"/>
<feature type="domain" description="HAT C-terminal dimerisation" evidence="7">
    <location>
        <begin position="261"/>
        <end position="303"/>
    </location>
</feature>
<evidence type="ECO:0000256" key="1">
    <source>
        <dbReference type="ARBA" id="ARBA00004123"/>
    </source>
</evidence>
<evidence type="ECO:0000256" key="4">
    <source>
        <dbReference type="ARBA" id="ARBA00022833"/>
    </source>
</evidence>
<dbReference type="InterPro" id="IPR052035">
    <property type="entry name" value="ZnF_BED_domain_contain"/>
</dbReference>
<dbReference type="PANTHER" id="PTHR46481:SF10">
    <property type="entry name" value="ZINC FINGER BED DOMAIN-CONTAINING PROTEIN 39"/>
    <property type="match status" value="1"/>
</dbReference>
<organism evidence="8 9">
    <name type="scientific">Marasmius crinis-equi</name>
    <dbReference type="NCBI Taxonomy" id="585013"/>
    <lineage>
        <taxon>Eukaryota</taxon>
        <taxon>Fungi</taxon>
        <taxon>Dikarya</taxon>
        <taxon>Basidiomycota</taxon>
        <taxon>Agaricomycotina</taxon>
        <taxon>Agaricomycetes</taxon>
        <taxon>Agaricomycetidae</taxon>
        <taxon>Agaricales</taxon>
        <taxon>Marasmiineae</taxon>
        <taxon>Marasmiaceae</taxon>
        <taxon>Marasmius</taxon>
    </lineage>
</organism>
<evidence type="ECO:0000259" key="7">
    <source>
        <dbReference type="Pfam" id="PF05699"/>
    </source>
</evidence>
<dbReference type="PANTHER" id="PTHR46481">
    <property type="entry name" value="ZINC FINGER BED DOMAIN-CONTAINING PROTEIN 4"/>
    <property type="match status" value="1"/>
</dbReference>
<evidence type="ECO:0000256" key="3">
    <source>
        <dbReference type="ARBA" id="ARBA00022771"/>
    </source>
</evidence>
<dbReference type="EMBL" id="JBAHYK010002989">
    <property type="protein sequence ID" value="KAL0564096.1"/>
    <property type="molecule type" value="Genomic_DNA"/>
</dbReference>
<feature type="region of interest" description="Disordered" evidence="6">
    <location>
        <begin position="364"/>
        <end position="389"/>
    </location>
</feature>
<keyword evidence="5" id="KW-0539">Nucleus</keyword>
<keyword evidence="9" id="KW-1185">Reference proteome</keyword>
<reference evidence="8 9" key="1">
    <citation type="submission" date="2024-02" db="EMBL/GenBank/DDBJ databases">
        <title>A draft genome for the cacao thread blight pathogen Marasmius crinis-equi.</title>
        <authorList>
            <person name="Cohen S.P."/>
            <person name="Baruah I.K."/>
            <person name="Amoako-Attah I."/>
            <person name="Bukari Y."/>
            <person name="Meinhardt L.W."/>
            <person name="Bailey B.A."/>
        </authorList>
    </citation>
    <scope>NUCLEOTIDE SEQUENCE [LARGE SCALE GENOMIC DNA]</scope>
    <source>
        <strain evidence="8 9">GH-76</strain>
    </source>
</reference>
<evidence type="ECO:0000256" key="6">
    <source>
        <dbReference type="SAM" id="MobiDB-lite"/>
    </source>
</evidence>
<dbReference type="InterPro" id="IPR008906">
    <property type="entry name" value="HATC_C_dom"/>
</dbReference>
<evidence type="ECO:0000313" key="9">
    <source>
        <dbReference type="Proteomes" id="UP001465976"/>
    </source>
</evidence>
<comment type="caution">
    <text evidence="8">The sequence shown here is derived from an EMBL/GenBank/DDBJ whole genome shotgun (WGS) entry which is preliminary data.</text>
</comment>
<gene>
    <name evidence="8" type="ORF">V5O48_017960</name>
</gene>